<dbReference type="AlphaFoldDB" id="A0A941ECN5"/>
<dbReference type="InterPro" id="IPR036513">
    <property type="entry name" value="STAS_dom_sf"/>
</dbReference>
<dbReference type="InterPro" id="IPR002645">
    <property type="entry name" value="STAS_dom"/>
</dbReference>
<accession>A0A941ECN5</accession>
<feature type="domain" description="STAS" evidence="1">
    <location>
        <begin position="1"/>
        <end position="46"/>
    </location>
</feature>
<dbReference type="Gene3D" id="3.30.750.24">
    <property type="entry name" value="STAS domain"/>
    <property type="match status" value="1"/>
</dbReference>
<evidence type="ECO:0000313" key="3">
    <source>
        <dbReference type="Proteomes" id="UP000676325"/>
    </source>
</evidence>
<evidence type="ECO:0000259" key="1">
    <source>
        <dbReference type="PROSITE" id="PS50801"/>
    </source>
</evidence>
<dbReference type="CDD" id="cd07043">
    <property type="entry name" value="STAS_anti-anti-sigma_factors"/>
    <property type="match status" value="1"/>
</dbReference>
<keyword evidence="3" id="KW-1185">Reference proteome</keyword>
<gene>
    <name evidence="2" type="ORF">KDK95_17100</name>
</gene>
<name>A0A941ECN5_9ACTN</name>
<dbReference type="PROSITE" id="PS50801">
    <property type="entry name" value="STAS"/>
    <property type="match status" value="1"/>
</dbReference>
<dbReference type="EMBL" id="JAGSOH010000047">
    <property type="protein sequence ID" value="MBR7828037.1"/>
    <property type="molecule type" value="Genomic_DNA"/>
</dbReference>
<sequence length="86" mass="8698">MVGEIDRGNSAEFDAAVRAGLDPSAGLLVVDLSEVVYLDSAGLSVLFAHADDIEVVVPPLLAPILAISGLDTVIPVRTAAGSPGTE</sequence>
<protein>
    <submittedName>
        <fullName evidence="2">STAS domain-containing protein</fullName>
    </submittedName>
</protein>
<comment type="caution">
    <text evidence="2">The sequence shown here is derived from an EMBL/GenBank/DDBJ whole genome shotgun (WGS) entry which is preliminary data.</text>
</comment>
<dbReference type="Proteomes" id="UP000676325">
    <property type="component" value="Unassembled WGS sequence"/>
</dbReference>
<reference evidence="2" key="1">
    <citation type="submission" date="2021-04" db="EMBL/GenBank/DDBJ databases">
        <title>Genome based classification of Actinospica acidithermotolerans sp. nov., an actinobacterium isolated from an Indonesian hot spring.</title>
        <authorList>
            <person name="Kusuma A.B."/>
            <person name="Putra K.E."/>
            <person name="Nafisah S."/>
            <person name="Loh J."/>
            <person name="Nouioui I."/>
            <person name="Goodfellow M."/>
        </authorList>
    </citation>
    <scope>NUCLEOTIDE SEQUENCE</scope>
    <source>
        <strain evidence="2">MGRD01-02</strain>
    </source>
</reference>
<evidence type="ECO:0000313" key="2">
    <source>
        <dbReference type="EMBL" id="MBR7828037.1"/>
    </source>
</evidence>
<proteinExistence type="predicted"/>
<dbReference type="Pfam" id="PF01740">
    <property type="entry name" value="STAS"/>
    <property type="match status" value="1"/>
</dbReference>
<organism evidence="2 3">
    <name type="scientific">Actinospica acidithermotolerans</name>
    <dbReference type="NCBI Taxonomy" id="2828514"/>
    <lineage>
        <taxon>Bacteria</taxon>
        <taxon>Bacillati</taxon>
        <taxon>Actinomycetota</taxon>
        <taxon>Actinomycetes</taxon>
        <taxon>Catenulisporales</taxon>
        <taxon>Actinospicaceae</taxon>
        <taxon>Actinospica</taxon>
    </lineage>
</organism>
<dbReference type="SUPFAM" id="SSF52091">
    <property type="entry name" value="SpoIIaa-like"/>
    <property type="match status" value="1"/>
</dbReference>